<dbReference type="NCBIfam" id="TIGR02118">
    <property type="entry name" value="EthD family reductase"/>
    <property type="match status" value="1"/>
</dbReference>
<comment type="caution">
    <text evidence="3">The sequence shown here is derived from an EMBL/GenBank/DDBJ whole genome shotgun (WGS) entry which is preliminary data.</text>
</comment>
<evidence type="ECO:0000313" key="3">
    <source>
        <dbReference type="EMBL" id="KAI1869402.1"/>
    </source>
</evidence>
<dbReference type="InterPro" id="IPR011008">
    <property type="entry name" value="Dimeric_a/b-barrel"/>
</dbReference>
<keyword evidence="4" id="KW-1185">Reference proteome</keyword>
<protein>
    <recommendedName>
        <fullName evidence="2">EthD domain-containing protein</fullName>
    </recommendedName>
</protein>
<dbReference type="PANTHER" id="PTHR40260:SF2">
    <property type="entry name" value="BLR8190 PROTEIN"/>
    <property type="match status" value="1"/>
</dbReference>
<dbReference type="Pfam" id="PF07110">
    <property type="entry name" value="EthD"/>
    <property type="match status" value="1"/>
</dbReference>
<dbReference type="Gene3D" id="3.30.70.100">
    <property type="match status" value="1"/>
</dbReference>
<dbReference type="Proteomes" id="UP000829685">
    <property type="component" value="Unassembled WGS sequence"/>
</dbReference>
<dbReference type="InterPro" id="IPR009799">
    <property type="entry name" value="EthD_dom"/>
</dbReference>
<proteinExistence type="inferred from homology"/>
<dbReference type="SUPFAM" id="SSF54909">
    <property type="entry name" value="Dimeric alpha+beta barrel"/>
    <property type="match status" value="1"/>
</dbReference>
<comment type="similarity">
    <text evidence="1">Belongs to the tpcK family.</text>
</comment>
<name>A0A9Q0ALP1_9PEZI</name>
<dbReference type="AlphaFoldDB" id="A0A9Q0ALP1"/>
<evidence type="ECO:0000256" key="1">
    <source>
        <dbReference type="ARBA" id="ARBA00005986"/>
    </source>
</evidence>
<dbReference type="GO" id="GO:0016491">
    <property type="term" value="F:oxidoreductase activity"/>
    <property type="evidence" value="ECO:0007669"/>
    <property type="project" value="InterPro"/>
</dbReference>
<gene>
    <name evidence="3" type="ORF">JX265_006492</name>
</gene>
<sequence>MPAASLYIAYPAGSEFNVDYYKNKHLPPAIAGWSKAAGFVGYKLQTPVGQGSPYDAVLQVTFESLEALGKSQAAITPEQMQALKDDVPNFSKNPAAHWVMEVQDGA</sequence>
<feature type="domain" description="EthD" evidence="2">
    <location>
        <begin position="19"/>
        <end position="91"/>
    </location>
</feature>
<accession>A0A9Q0ALP1</accession>
<evidence type="ECO:0000313" key="4">
    <source>
        <dbReference type="Proteomes" id="UP000829685"/>
    </source>
</evidence>
<dbReference type="OrthoDB" id="4892971at2759"/>
<dbReference type="PANTHER" id="PTHR40260">
    <property type="entry name" value="BLR8190 PROTEIN"/>
    <property type="match status" value="1"/>
</dbReference>
<reference evidence="3" key="1">
    <citation type="submission" date="2021-03" db="EMBL/GenBank/DDBJ databases">
        <title>Revisited historic fungal species revealed as producer of novel bioactive compounds through whole genome sequencing and comparative genomics.</title>
        <authorList>
            <person name="Vignolle G.A."/>
            <person name="Hochenegger N."/>
            <person name="Mach R.L."/>
            <person name="Mach-Aigner A.R."/>
            <person name="Javad Rahimi M."/>
            <person name="Salim K.A."/>
            <person name="Chan C.M."/>
            <person name="Lim L.B.L."/>
            <person name="Cai F."/>
            <person name="Druzhinina I.S."/>
            <person name="U'Ren J.M."/>
            <person name="Derntl C."/>
        </authorList>
    </citation>
    <scope>NUCLEOTIDE SEQUENCE</scope>
    <source>
        <strain evidence="3">TUCIM 5799</strain>
    </source>
</reference>
<dbReference type="EMBL" id="JAFIMR010000015">
    <property type="protein sequence ID" value="KAI1869402.1"/>
    <property type="molecule type" value="Genomic_DNA"/>
</dbReference>
<organism evidence="3 4">
    <name type="scientific">Neoarthrinium moseri</name>
    <dbReference type="NCBI Taxonomy" id="1658444"/>
    <lineage>
        <taxon>Eukaryota</taxon>
        <taxon>Fungi</taxon>
        <taxon>Dikarya</taxon>
        <taxon>Ascomycota</taxon>
        <taxon>Pezizomycotina</taxon>
        <taxon>Sordariomycetes</taxon>
        <taxon>Xylariomycetidae</taxon>
        <taxon>Amphisphaeriales</taxon>
        <taxon>Apiosporaceae</taxon>
        <taxon>Neoarthrinium</taxon>
    </lineage>
</organism>
<evidence type="ECO:0000259" key="2">
    <source>
        <dbReference type="Pfam" id="PF07110"/>
    </source>
</evidence>